<gene>
    <name evidence="7 8" type="primary">rsmH</name>
    <name evidence="8" type="ORF">CIG1485E_0620</name>
</gene>
<dbReference type="Proteomes" id="UP000028486">
    <property type="component" value="Chromosome"/>
</dbReference>
<proteinExistence type="inferred from homology"/>
<dbReference type="GO" id="GO:0071424">
    <property type="term" value="F:rRNA (cytosine-N4-)-methyltransferase activity"/>
    <property type="evidence" value="ECO:0007669"/>
    <property type="project" value="UniProtKB-UniRule"/>
</dbReference>
<dbReference type="Gene3D" id="1.10.150.170">
    <property type="entry name" value="Putative methyltransferase TM0872, insert domain"/>
    <property type="match status" value="1"/>
</dbReference>
<dbReference type="Gene3D" id="3.40.50.150">
    <property type="entry name" value="Vaccinia Virus protein VP39"/>
    <property type="match status" value="1"/>
</dbReference>
<protein>
    <recommendedName>
        <fullName evidence="7">Ribosomal RNA small subunit methyltransferase H</fullName>
        <ecNumber evidence="7">2.1.1.199</ecNumber>
    </recommendedName>
    <alternativeName>
        <fullName evidence="7">16S rRNA m(4)C1402 methyltransferase</fullName>
    </alternativeName>
    <alternativeName>
        <fullName evidence="7">rRNA (cytosine-N(4)-)-methyltransferase RsmH</fullName>
    </alternativeName>
</protein>
<dbReference type="SUPFAM" id="SSF81799">
    <property type="entry name" value="Putative methyltransferase TM0872, insert domain"/>
    <property type="match status" value="1"/>
</dbReference>
<feature type="binding site" evidence="7">
    <location>
        <begin position="33"/>
        <end position="35"/>
    </location>
    <ligand>
        <name>S-adenosyl-L-methionine</name>
        <dbReference type="ChEBI" id="CHEBI:59789"/>
    </ligand>
</feature>
<keyword evidence="4 7" id="KW-0489">Methyltransferase</keyword>
<dbReference type="GO" id="GO:0005737">
    <property type="term" value="C:cytoplasm"/>
    <property type="evidence" value="ECO:0007669"/>
    <property type="project" value="UniProtKB-SubCell"/>
</dbReference>
<evidence type="ECO:0000256" key="1">
    <source>
        <dbReference type="ARBA" id="ARBA00010396"/>
    </source>
</evidence>
<evidence type="ECO:0000313" key="9">
    <source>
        <dbReference type="Proteomes" id="UP000028486"/>
    </source>
</evidence>
<evidence type="ECO:0000256" key="2">
    <source>
        <dbReference type="ARBA" id="ARBA00022490"/>
    </source>
</evidence>
<dbReference type="InterPro" id="IPR029063">
    <property type="entry name" value="SAM-dependent_MTases_sf"/>
</dbReference>
<dbReference type="PANTHER" id="PTHR11265:SF0">
    <property type="entry name" value="12S RRNA N4-METHYLCYTIDINE METHYLTRANSFERASE"/>
    <property type="match status" value="1"/>
</dbReference>
<evidence type="ECO:0000256" key="5">
    <source>
        <dbReference type="ARBA" id="ARBA00022679"/>
    </source>
</evidence>
<reference evidence="9" key="1">
    <citation type="journal article" date="2014" name="Genome Announc.">
        <title>Complete Genome Sequence of Campylobacter iguaniorum Strain 1485ET, Isolated from a Bearded Dragon (Pogona vitticeps).</title>
        <authorList>
            <person name="Gilbert M.J."/>
            <person name="Miller W.G."/>
            <person name="Yee E."/>
            <person name="Kik M."/>
            <person name="Wagenaar J.A."/>
            <person name="Duim B."/>
        </authorList>
    </citation>
    <scope>NUCLEOTIDE SEQUENCE [LARGE SCALE GENOMIC DNA]</scope>
    <source>
        <strain evidence="9">1485E</strain>
    </source>
</reference>
<comment type="catalytic activity">
    <reaction evidence="7">
        <text>cytidine(1402) in 16S rRNA + S-adenosyl-L-methionine = N(4)-methylcytidine(1402) in 16S rRNA + S-adenosyl-L-homocysteine + H(+)</text>
        <dbReference type="Rhea" id="RHEA:42928"/>
        <dbReference type="Rhea" id="RHEA-COMP:10286"/>
        <dbReference type="Rhea" id="RHEA-COMP:10287"/>
        <dbReference type="ChEBI" id="CHEBI:15378"/>
        <dbReference type="ChEBI" id="CHEBI:57856"/>
        <dbReference type="ChEBI" id="CHEBI:59789"/>
        <dbReference type="ChEBI" id="CHEBI:74506"/>
        <dbReference type="ChEBI" id="CHEBI:82748"/>
        <dbReference type="EC" id="2.1.1.199"/>
    </reaction>
</comment>
<evidence type="ECO:0000313" key="8">
    <source>
        <dbReference type="EMBL" id="AII14480.1"/>
    </source>
</evidence>
<comment type="function">
    <text evidence="7">Specifically methylates the N4 position of cytidine in position 1402 (C1402) of 16S rRNA.</text>
</comment>
<feature type="binding site" evidence="7">
    <location>
        <position position="97"/>
    </location>
    <ligand>
        <name>S-adenosyl-L-methionine</name>
        <dbReference type="ChEBI" id="CHEBI:59789"/>
    </ligand>
</feature>
<evidence type="ECO:0000256" key="4">
    <source>
        <dbReference type="ARBA" id="ARBA00022603"/>
    </source>
</evidence>
<dbReference type="Pfam" id="PF01795">
    <property type="entry name" value="Methyltransf_5"/>
    <property type="match status" value="1"/>
</dbReference>
<dbReference type="STRING" id="1244531.CIG2463D_0620"/>
<comment type="subcellular location">
    <subcellularLocation>
        <location evidence="7">Cytoplasm</location>
    </subcellularLocation>
</comment>
<keyword evidence="2 7" id="KW-0963">Cytoplasm</keyword>
<dbReference type="HAMAP" id="MF_01007">
    <property type="entry name" value="16SrRNA_methyltr_H"/>
    <property type="match status" value="1"/>
</dbReference>
<dbReference type="InterPro" id="IPR023397">
    <property type="entry name" value="SAM-dep_MeTrfase_MraW_recog"/>
</dbReference>
<organism evidence="8 9">
    <name type="scientific">Campylobacter iguaniorum</name>
    <dbReference type="NCBI Taxonomy" id="1244531"/>
    <lineage>
        <taxon>Bacteria</taxon>
        <taxon>Pseudomonadati</taxon>
        <taxon>Campylobacterota</taxon>
        <taxon>Epsilonproteobacteria</taxon>
        <taxon>Campylobacterales</taxon>
        <taxon>Campylobacteraceae</taxon>
        <taxon>Campylobacter</taxon>
    </lineage>
</organism>
<keyword evidence="9" id="KW-1185">Reference proteome</keyword>
<dbReference type="RefSeq" id="WP_038453621.1">
    <property type="nucleotide sequence ID" value="NZ_CP009043.1"/>
</dbReference>
<evidence type="ECO:0000256" key="6">
    <source>
        <dbReference type="ARBA" id="ARBA00022691"/>
    </source>
</evidence>
<dbReference type="NCBIfam" id="TIGR00006">
    <property type="entry name" value="16S rRNA (cytosine(1402)-N(4))-methyltransferase RsmH"/>
    <property type="match status" value="1"/>
</dbReference>
<dbReference type="EC" id="2.1.1.199" evidence="7"/>
<dbReference type="OrthoDB" id="9806637at2"/>
<feature type="binding site" evidence="7">
    <location>
        <position position="52"/>
    </location>
    <ligand>
        <name>S-adenosyl-L-methionine</name>
        <dbReference type="ChEBI" id="CHEBI:59789"/>
    </ligand>
</feature>
<dbReference type="PANTHER" id="PTHR11265">
    <property type="entry name" value="S-ADENOSYL-METHYLTRANSFERASE MRAW"/>
    <property type="match status" value="1"/>
</dbReference>
<dbReference type="HOGENOM" id="CLU_038422_3_0_7"/>
<dbReference type="PIRSF" id="PIRSF004486">
    <property type="entry name" value="MraW"/>
    <property type="match status" value="1"/>
</dbReference>
<accession>A0A076F8D1</accession>
<feature type="binding site" evidence="7">
    <location>
        <position position="104"/>
    </location>
    <ligand>
        <name>S-adenosyl-L-methionine</name>
        <dbReference type="ChEBI" id="CHEBI:59789"/>
    </ligand>
</feature>
<keyword evidence="6 7" id="KW-0949">S-adenosyl-L-methionine</keyword>
<dbReference type="GO" id="GO:0070475">
    <property type="term" value="P:rRNA base methylation"/>
    <property type="evidence" value="ECO:0007669"/>
    <property type="project" value="UniProtKB-UniRule"/>
</dbReference>
<keyword evidence="5 7" id="KW-0808">Transferase</keyword>
<sequence>MQSPHIPVLLNEVISSFKSIEKGTILDCTLGYGGHSKALLDANPNLKIIACDRDDTAINFCKEKFKDYGDRISIYKSNFANIINLIDLSDIKGILADIGVSSLQIDLDERGFGLNSSTLDMRMDKNQSFDAKELVNTYSQSELERIFVQFGELPNATTVAKKIIEARKISPITSAKELTNIIGKSNLKNRSVSIAILAFQAIRIEVNKELDELTNLLTSIKNSNINNAILTVISFHSLEDKIVKSQFKEWEKSCICPSFAIRCECGNNHCIGKIITKKPLQATDEEIKQNSRSSCAKLRSFKIERQR</sequence>
<evidence type="ECO:0000256" key="7">
    <source>
        <dbReference type="HAMAP-Rule" id="MF_01007"/>
    </source>
</evidence>
<keyword evidence="3 7" id="KW-0698">rRNA processing</keyword>
<dbReference type="AlphaFoldDB" id="A0A076F8D1"/>
<dbReference type="InterPro" id="IPR002903">
    <property type="entry name" value="RsmH"/>
</dbReference>
<dbReference type="KEGG" id="caj:CIG1485E_0620"/>
<feature type="binding site" evidence="7">
    <location>
        <position position="79"/>
    </location>
    <ligand>
        <name>S-adenosyl-L-methionine</name>
        <dbReference type="ChEBI" id="CHEBI:59789"/>
    </ligand>
</feature>
<dbReference type="eggNOG" id="COG0275">
    <property type="taxonomic scope" value="Bacteria"/>
</dbReference>
<dbReference type="SUPFAM" id="SSF53335">
    <property type="entry name" value="S-adenosyl-L-methionine-dependent methyltransferases"/>
    <property type="match status" value="1"/>
</dbReference>
<evidence type="ECO:0000256" key="3">
    <source>
        <dbReference type="ARBA" id="ARBA00022552"/>
    </source>
</evidence>
<comment type="similarity">
    <text evidence="1 7">Belongs to the methyltransferase superfamily. RsmH family.</text>
</comment>
<dbReference type="EMBL" id="CP009043">
    <property type="protein sequence ID" value="AII14480.1"/>
    <property type="molecule type" value="Genomic_DNA"/>
</dbReference>
<name>A0A076F8D1_9BACT</name>